<feature type="region of interest" description="Disordered" evidence="1">
    <location>
        <begin position="50"/>
        <end position="85"/>
    </location>
</feature>
<dbReference type="AlphaFoldDB" id="A0A6C0KDE3"/>
<feature type="compositionally biased region" description="Acidic residues" evidence="1">
    <location>
        <begin position="12"/>
        <end position="24"/>
    </location>
</feature>
<dbReference type="EMBL" id="MN740834">
    <property type="protein sequence ID" value="QHU14224.1"/>
    <property type="molecule type" value="Genomic_DNA"/>
</dbReference>
<feature type="region of interest" description="Disordered" evidence="1">
    <location>
        <begin position="1"/>
        <end position="24"/>
    </location>
</feature>
<reference evidence="2" key="1">
    <citation type="journal article" date="2020" name="Nature">
        <title>Giant virus diversity and host interactions through global metagenomics.</title>
        <authorList>
            <person name="Schulz F."/>
            <person name="Roux S."/>
            <person name="Paez-Espino D."/>
            <person name="Jungbluth S."/>
            <person name="Walsh D.A."/>
            <person name="Denef V.J."/>
            <person name="McMahon K.D."/>
            <person name="Konstantinidis K.T."/>
            <person name="Eloe-Fadrosh E.A."/>
            <person name="Kyrpides N.C."/>
            <person name="Woyke T."/>
        </authorList>
    </citation>
    <scope>NUCLEOTIDE SEQUENCE</scope>
    <source>
        <strain evidence="2">GVMAG-S-1101182-85</strain>
    </source>
</reference>
<sequence length="85" mass="9656">MSSFTATMDSFLDSDLDNESDSEVDFDSYTLSRQRQNAILRHLFRILFDPVPDDDSDANDSDADDSDWENSDDESEPVTPKISSR</sequence>
<evidence type="ECO:0000313" key="2">
    <source>
        <dbReference type="EMBL" id="QHU14224.1"/>
    </source>
</evidence>
<accession>A0A6C0KDE3</accession>
<evidence type="ECO:0000256" key="1">
    <source>
        <dbReference type="SAM" id="MobiDB-lite"/>
    </source>
</evidence>
<protein>
    <submittedName>
        <fullName evidence="2">Uncharacterized protein</fullName>
    </submittedName>
</protein>
<feature type="compositionally biased region" description="Acidic residues" evidence="1">
    <location>
        <begin position="51"/>
        <end position="76"/>
    </location>
</feature>
<proteinExistence type="predicted"/>
<organism evidence="2">
    <name type="scientific">viral metagenome</name>
    <dbReference type="NCBI Taxonomy" id="1070528"/>
    <lineage>
        <taxon>unclassified sequences</taxon>
        <taxon>metagenomes</taxon>
        <taxon>organismal metagenomes</taxon>
    </lineage>
</organism>
<name>A0A6C0KDE3_9ZZZZ</name>